<dbReference type="GO" id="GO:0044550">
    <property type="term" value="P:secondary metabolite biosynthetic process"/>
    <property type="evidence" value="ECO:0007669"/>
    <property type="project" value="UniProtKB-ARBA"/>
</dbReference>
<dbReference type="eggNOG" id="KOG3178">
    <property type="taxonomic scope" value="Eukaryota"/>
</dbReference>
<reference evidence="7 8" key="1">
    <citation type="journal article" date="2013" name="PLoS ONE">
        <title>Genomic and secretomic analyses reveal unique features of the lignocellulolytic enzyme system of Penicillium decumbens.</title>
        <authorList>
            <person name="Liu G."/>
            <person name="Zhang L."/>
            <person name="Wei X."/>
            <person name="Zou G."/>
            <person name="Qin Y."/>
            <person name="Ma L."/>
            <person name="Li J."/>
            <person name="Zheng H."/>
            <person name="Wang S."/>
            <person name="Wang C."/>
            <person name="Xun L."/>
            <person name="Zhao G.-P."/>
            <person name="Zhou Z."/>
            <person name="Qu Y."/>
        </authorList>
    </citation>
    <scope>NUCLEOTIDE SEQUENCE [LARGE SCALE GENOMIC DNA]</scope>
    <source>
        <strain evidence="8">114-2 / CGMCC 5302</strain>
    </source>
</reference>
<dbReference type="PIRSF" id="PIRSF005739">
    <property type="entry name" value="O-mtase"/>
    <property type="match status" value="1"/>
</dbReference>
<dbReference type="AlphaFoldDB" id="S7ZER9"/>
<dbReference type="Pfam" id="PF08100">
    <property type="entry name" value="Dimerisation"/>
    <property type="match status" value="1"/>
</dbReference>
<dbReference type="PANTHER" id="PTHR43712">
    <property type="entry name" value="PUTATIVE (AFU_ORTHOLOGUE AFUA_4G14580)-RELATED"/>
    <property type="match status" value="1"/>
</dbReference>
<dbReference type="PROSITE" id="PS51683">
    <property type="entry name" value="SAM_OMT_II"/>
    <property type="match status" value="1"/>
</dbReference>
<dbReference type="InterPro" id="IPR012967">
    <property type="entry name" value="COMT_dimerisation"/>
</dbReference>
<dbReference type="GO" id="GO:0008171">
    <property type="term" value="F:O-methyltransferase activity"/>
    <property type="evidence" value="ECO:0007669"/>
    <property type="project" value="InterPro"/>
</dbReference>
<dbReference type="Gene3D" id="3.40.50.150">
    <property type="entry name" value="Vaccinia Virus protein VP39"/>
    <property type="match status" value="1"/>
</dbReference>
<name>S7ZER9_PENO1</name>
<accession>S7ZER9</accession>
<gene>
    <name evidence="7" type="ORF">PDE_02119</name>
</gene>
<dbReference type="PhylomeDB" id="S7ZER9"/>
<evidence type="ECO:0000256" key="2">
    <source>
        <dbReference type="ARBA" id="ARBA00022679"/>
    </source>
</evidence>
<sequence length="395" mass="44513">MTRQEPDNIASLATKAMASIDAYQADKSEQARQEALANAVRLVRALDTPADTIYKLFASPAVLMAVKTASDLSIFTLLSEETSPVSWRELAAPKNADIQLVERLMRVLVCNGFASELDPGQYAPTELSRKMTERKTIGTMDSLFMDFLPIIQKTPEFFQKSGYQNPGDPNNGPLQHAHNTTGTCWDWLATNPDALGRFNTFMEDGRDDTSHWADWFPVQERLLNGSSADRPLLVDIGGGRGHDIEGFNKRFPVGAGKLVLEDLPSVIEDIQKLDSNIQRVKHSFFEPQPVKGARAYYFKHIMHDWSDDKCRTILKHTVAAMERGFSKILIEDYIIPDQNAWPKEALTDMIVMVWCPGIERTRPRWTELLESVGLTITKFWLPSGYHKGIIEAELQ</sequence>
<dbReference type="InterPro" id="IPR036390">
    <property type="entry name" value="WH_DNA-bd_sf"/>
</dbReference>
<keyword evidence="2" id="KW-0808">Transferase</keyword>
<feature type="active site" description="Proton acceptor" evidence="4">
    <location>
        <position position="303"/>
    </location>
</feature>
<protein>
    <submittedName>
        <fullName evidence="7">Uncharacterized protein</fullName>
    </submittedName>
</protein>
<evidence type="ECO:0000256" key="3">
    <source>
        <dbReference type="ARBA" id="ARBA00022691"/>
    </source>
</evidence>
<dbReference type="OrthoDB" id="1535081at2759"/>
<dbReference type="PANTHER" id="PTHR43712:SF1">
    <property type="entry name" value="HYPOTHETICAL O-METHYLTRANSFERASE (EUROFUNG)-RELATED"/>
    <property type="match status" value="1"/>
</dbReference>
<evidence type="ECO:0000259" key="6">
    <source>
        <dbReference type="Pfam" id="PF08100"/>
    </source>
</evidence>
<feature type="domain" description="O-methyltransferase dimerisation" evidence="6">
    <location>
        <begin position="61"/>
        <end position="132"/>
    </location>
</feature>
<dbReference type="InterPro" id="IPR029063">
    <property type="entry name" value="SAM-dependent_MTases_sf"/>
</dbReference>
<dbReference type="InterPro" id="IPR001077">
    <property type="entry name" value="COMT_C"/>
</dbReference>
<dbReference type="GO" id="GO:0046983">
    <property type="term" value="F:protein dimerization activity"/>
    <property type="evidence" value="ECO:0007669"/>
    <property type="project" value="InterPro"/>
</dbReference>
<keyword evidence="3" id="KW-0949">S-adenosyl-L-methionine</keyword>
<dbReference type="EMBL" id="KB644410">
    <property type="protein sequence ID" value="EPS27176.1"/>
    <property type="molecule type" value="Genomic_DNA"/>
</dbReference>
<dbReference type="Pfam" id="PF00891">
    <property type="entry name" value="Methyltransf_2"/>
    <property type="match status" value="1"/>
</dbReference>
<evidence type="ECO:0000313" key="8">
    <source>
        <dbReference type="Proteomes" id="UP000019376"/>
    </source>
</evidence>
<evidence type="ECO:0000256" key="1">
    <source>
        <dbReference type="ARBA" id="ARBA00022603"/>
    </source>
</evidence>
<dbReference type="Gene3D" id="1.10.10.10">
    <property type="entry name" value="Winged helix-like DNA-binding domain superfamily/Winged helix DNA-binding domain"/>
    <property type="match status" value="1"/>
</dbReference>
<proteinExistence type="predicted"/>
<keyword evidence="1" id="KW-0489">Methyltransferase</keyword>
<dbReference type="Proteomes" id="UP000019376">
    <property type="component" value="Unassembled WGS sequence"/>
</dbReference>
<feature type="domain" description="O-methyltransferase C-terminal" evidence="5">
    <location>
        <begin position="231"/>
        <end position="373"/>
    </location>
</feature>
<evidence type="ECO:0000313" key="7">
    <source>
        <dbReference type="EMBL" id="EPS27176.1"/>
    </source>
</evidence>
<dbReference type="SUPFAM" id="SSF46785">
    <property type="entry name" value="Winged helix' DNA-binding domain"/>
    <property type="match status" value="1"/>
</dbReference>
<dbReference type="GO" id="GO:0032259">
    <property type="term" value="P:methylation"/>
    <property type="evidence" value="ECO:0007669"/>
    <property type="project" value="UniProtKB-KW"/>
</dbReference>
<organism evidence="7 8">
    <name type="scientific">Penicillium oxalicum (strain 114-2 / CGMCC 5302)</name>
    <name type="common">Penicillium decumbens</name>
    <dbReference type="NCBI Taxonomy" id="933388"/>
    <lineage>
        <taxon>Eukaryota</taxon>
        <taxon>Fungi</taxon>
        <taxon>Dikarya</taxon>
        <taxon>Ascomycota</taxon>
        <taxon>Pezizomycotina</taxon>
        <taxon>Eurotiomycetes</taxon>
        <taxon>Eurotiomycetidae</taxon>
        <taxon>Eurotiales</taxon>
        <taxon>Aspergillaceae</taxon>
        <taxon>Penicillium</taxon>
    </lineage>
</organism>
<dbReference type="SUPFAM" id="SSF53335">
    <property type="entry name" value="S-adenosyl-L-methionine-dependent methyltransferases"/>
    <property type="match status" value="1"/>
</dbReference>
<keyword evidence="8" id="KW-1185">Reference proteome</keyword>
<dbReference type="InterPro" id="IPR036388">
    <property type="entry name" value="WH-like_DNA-bd_sf"/>
</dbReference>
<dbReference type="HOGENOM" id="CLU_005533_5_0_1"/>
<evidence type="ECO:0000256" key="4">
    <source>
        <dbReference type="PIRSR" id="PIRSR005739-1"/>
    </source>
</evidence>
<evidence type="ECO:0000259" key="5">
    <source>
        <dbReference type="Pfam" id="PF00891"/>
    </source>
</evidence>
<dbReference type="InterPro" id="IPR016461">
    <property type="entry name" value="COMT-like"/>
</dbReference>